<protein>
    <submittedName>
        <fullName evidence="1">Uncharacterized protein</fullName>
    </submittedName>
</protein>
<proteinExistence type="predicted"/>
<sequence length="226" mass="25130">MLLRHRTSLRGLFVSNSPCPIMTSKHFLNFKPTTSSFNYPDNKTNLYPAHKFISSTFPSKSSPKLVPLSLKPSNLSFSSHASIPRPVSEAYLEKADDEIIIDTPQLKALEVKLKEIGIVSESFSPGQKNGLICPMCKGGDSGEKKLSLFISDDGNSAVWTCFRAKCGWKGSTRAFADVKSSYKRMNALPKVKKIKELSEHELNLEPLCKDVEIFSPIHFSFLLTEG</sequence>
<dbReference type="GO" id="GO:0003697">
    <property type="term" value="F:single-stranded DNA binding"/>
    <property type="evidence" value="ECO:0007669"/>
    <property type="project" value="InterPro"/>
</dbReference>
<name>A0A9R1XXD8_LACSA</name>
<dbReference type="PANTHER" id="PTHR12873">
    <property type="entry name" value="T7-LIKE MITOCHONDRIAL DNA HELICASE"/>
    <property type="match status" value="1"/>
</dbReference>
<dbReference type="Proteomes" id="UP000235145">
    <property type="component" value="Unassembled WGS sequence"/>
</dbReference>
<dbReference type="AlphaFoldDB" id="A0A9R1XXD8"/>
<dbReference type="EMBL" id="NBSK02000001">
    <property type="protein sequence ID" value="KAJ0224357.1"/>
    <property type="molecule type" value="Genomic_DNA"/>
</dbReference>
<accession>A0A9R1XXD8</accession>
<evidence type="ECO:0000313" key="1">
    <source>
        <dbReference type="EMBL" id="KAJ0224357.1"/>
    </source>
</evidence>
<organism evidence="1 2">
    <name type="scientific">Lactuca sativa</name>
    <name type="common">Garden lettuce</name>
    <dbReference type="NCBI Taxonomy" id="4236"/>
    <lineage>
        <taxon>Eukaryota</taxon>
        <taxon>Viridiplantae</taxon>
        <taxon>Streptophyta</taxon>
        <taxon>Embryophyta</taxon>
        <taxon>Tracheophyta</taxon>
        <taxon>Spermatophyta</taxon>
        <taxon>Magnoliopsida</taxon>
        <taxon>eudicotyledons</taxon>
        <taxon>Gunneridae</taxon>
        <taxon>Pentapetalae</taxon>
        <taxon>asterids</taxon>
        <taxon>campanulids</taxon>
        <taxon>Asterales</taxon>
        <taxon>Asteraceae</taxon>
        <taxon>Cichorioideae</taxon>
        <taxon>Cichorieae</taxon>
        <taxon>Lactucinae</taxon>
        <taxon>Lactuca</taxon>
    </lineage>
</organism>
<keyword evidence="2" id="KW-1185">Reference proteome</keyword>
<reference evidence="1 2" key="1">
    <citation type="journal article" date="2017" name="Nat. Commun.">
        <title>Genome assembly with in vitro proximity ligation data and whole-genome triplication in lettuce.</title>
        <authorList>
            <person name="Reyes-Chin-Wo S."/>
            <person name="Wang Z."/>
            <person name="Yang X."/>
            <person name="Kozik A."/>
            <person name="Arikit S."/>
            <person name="Song C."/>
            <person name="Xia L."/>
            <person name="Froenicke L."/>
            <person name="Lavelle D.O."/>
            <person name="Truco M.J."/>
            <person name="Xia R."/>
            <person name="Zhu S."/>
            <person name="Xu C."/>
            <person name="Xu H."/>
            <person name="Xu X."/>
            <person name="Cox K."/>
            <person name="Korf I."/>
            <person name="Meyers B.C."/>
            <person name="Michelmore R.W."/>
        </authorList>
    </citation>
    <scope>NUCLEOTIDE SEQUENCE [LARGE SCALE GENOMIC DNA]</scope>
    <source>
        <strain evidence="2">cv. Salinas</strain>
        <tissue evidence="1">Seedlings</tissue>
    </source>
</reference>
<dbReference type="PANTHER" id="PTHR12873:SF0">
    <property type="entry name" value="TWINKLE MTDNA HELICASE"/>
    <property type="match status" value="1"/>
</dbReference>
<gene>
    <name evidence="1" type="ORF">LSAT_V11C100037010</name>
</gene>
<dbReference type="GO" id="GO:0043139">
    <property type="term" value="F:5'-3' DNA helicase activity"/>
    <property type="evidence" value="ECO:0007669"/>
    <property type="project" value="InterPro"/>
</dbReference>
<comment type="caution">
    <text evidence="1">The sequence shown here is derived from an EMBL/GenBank/DDBJ whole genome shotgun (WGS) entry which is preliminary data.</text>
</comment>
<dbReference type="InterPro" id="IPR027032">
    <property type="entry name" value="Twinkle-like"/>
</dbReference>
<evidence type="ECO:0000313" key="2">
    <source>
        <dbReference type="Proteomes" id="UP000235145"/>
    </source>
</evidence>